<evidence type="ECO:0000313" key="11">
    <source>
        <dbReference type="Proteomes" id="UP000631114"/>
    </source>
</evidence>
<dbReference type="OrthoDB" id="409725at2759"/>
<keyword evidence="4" id="KW-0762">Sugar transport</keyword>
<evidence type="ECO:0000256" key="5">
    <source>
        <dbReference type="ARBA" id="ARBA00022692"/>
    </source>
</evidence>
<dbReference type="Proteomes" id="UP000631114">
    <property type="component" value="Unassembled WGS sequence"/>
</dbReference>
<dbReference type="InterPro" id="IPR047664">
    <property type="entry name" value="SWEET"/>
</dbReference>
<dbReference type="GO" id="GO:0016020">
    <property type="term" value="C:membrane"/>
    <property type="evidence" value="ECO:0007669"/>
    <property type="project" value="InterPro"/>
</dbReference>
<feature type="transmembrane region" description="Helical" evidence="9">
    <location>
        <begin position="69"/>
        <end position="89"/>
    </location>
</feature>
<accession>A0A835IBE0</accession>
<gene>
    <name evidence="10" type="ORF">IFM89_021355</name>
</gene>
<dbReference type="EMBL" id="JADFTS010000003">
    <property type="protein sequence ID" value="KAF9614925.1"/>
    <property type="molecule type" value="Genomic_DNA"/>
</dbReference>
<comment type="similarity">
    <text evidence="2">Belongs to the SWEET sugar transporter family.</text>
</comment>
<keyword evidence="11" id="KW-1185">Reference proteome</keyword>
<dbReference type="PANTHER" id="PTHR10791">
    <property type="entry name" value="RAG1-ACTIVATING PROTEIN 1"/>
    <property type="match status" value="1"/>
</dbReference>
<protein>
    <recommendedName>
        <fullName evidence="12">Bidirectional sugar transporter SWEET</fullName>
    </recommendedName>
</protein>
<keyword evidence="7 9" id="KW-1133">Transmembrane helix</keyword>
<reference evidence="10 11" key="1">
    <citation type="submission" date="2020-10" db="EMBL/GenBank/DDBJ databases">
        <title>The Coptis chinensis genome and diversification of protoberbering-type alkaloids.</title>
        <authorList>
            <person name="Wang B."/>
            <person name="Shu S."/>
            <person name="Song C."/>
            <person name="Liu Y."/>
        </authorList>
    </citation>
    <scope>NUCLEOTIDE SEQUENCE [LARGE SCALE GENOMIC DNA]</scope>
    <source>
        <strain evidence="10">HL-2020</strain>
        <tissue evidence="10">Leaf</tissue>
    </source>
</reference>
<evidence type="ECO:0000256" key="4">
    <source>
        <dbReference type="ARBA" id="ARBA00022597"/>
    </source>
</evidence>
<evidence type="ECO:0000256" key="1">
    <source>
        <dbReference type="ARBA" id="ARBA00004127"/>
    </source>
</evidence>
<evidence type="ECO:0000256" key="7">
    <source>
        <dbReference type="ARBA" id="ARBA00022989"/>
    </source>
</evidence>
<evidence type="ECO:0000256" key="3">
    <source>
        <dbReference type="ARBA" id="ARBA00022448"/>
    </source>
</evidence>
<name>A0A835IBE0_9MAGN</name>
<evidence type="ECO:0000256" key="8">
    <source>
        <dbReference type="ARBA" id="ARBA00023136"/>
    </source>
</evidence>
<evidence type="ECO:0000256" key="2">
    <source>
        <dbReference type="ARBA" id="ARBA00007809"/>
    </source>
</evidence>
<dbReference type="FunFam" id="1.20.1280.290:FF:000002">
    <property type="entry name" value="Bidirectional sugar transporter SWEET"/>
    <property type="match status" value="1"/>
</dbReference>
<dbReference type="GO" id="GO:0012505">
    <property type="term" value="C:endomembrane system"/>
    <property type="evidence" value="ECO:0007669"/>
    <property type="project" value="UniProtKB-SubCell"/>
</dbReference>
<organism evidence="10 11">
    <name type="scientific">Coptis chinensis</name>
    <dbReference type="NCBI Taxonomy" id="261450"/>
    <lineage>
        <taxon>Eukaryota</taxon>
        <taxon>Viridiplantae</taxon>
        <taxon>Streptophyta</taxon>
        <taxon>Embryophyta</taxon>
        <taxon>Tracheophyta</taxon>
        <taxon>Spermatophyta</taxon>
        <taxon>Magnoliopsida</taxon>
        <taxon>Ranunculales</taxon>
        <taxon>Ranunculaceae</taxon>
        <taxon>Coptidoideae</taxon>
        <taxon>Coptis</taxon>
    </lineage>
</organism>
<dbReference type="AlphaFoldDB" id="A0A835IBE0"/>
<keyword evidence="6" id="KW-0677">Repeat</keyword>
<dbReference type="Pfam" id="PF03083">
    <property type="entry name" value="MtN3_slv"/>
    <property type="match status" value="1"/>
</dbReference>
<comment type="caution">
    <text evidence="10">The sequence shown here is derived from an EMBL/GenBank/DDBJ whole genome shotgun (WGS) entry which is preliminary data.</text>
</comment>
<dbReference type="Gene3D" id="1.20.1280.290">
    <property type="match status" value="1"/>
</dbReference>
<dbReference type="InterPro" id="IPR004316">
    <property type="entry name" value="SWEET_rpt"/>
</dbReference>
<proteinExistence type="inferred from homology"/>
<evidence type="ECO:0000313" key="10">
    <source>
        <dbReference type="EMBL" id="KAF9614925.1"/>
    </source>
</evidence>
<keyword evidence="8 9" id="KW-0472">Membrane</keyword>
<feature type="transmembrane region" description="Helical" evidence="9">
    <location>
        <begin position="101"/>
        <end position="123"/>
    </location>
</feature>
<keyword evidence="5 9" id="KW-0812">Transmembrane</keyword>
<sequence length="192" mass="21185">MGDTLRLVIGMMGNAASLLLYAAPMIINVNTIMGVQKKVSLMTIPVIALFCIIVFVSTFALHNHRQRKILVGSIGLVASIAMYGSPLVVMKQVIQTKSVEFMPFYLSLFSLLASALWMFYGLLGRDLFLAAPNLVGCPLGISQIVLYWIYRKKGIIGQAKDADLEKNEEKLKVREPIVNSAIEKIELLPAPM</sequence>
<dbReference type="PANTHER" id="PTHR10791:SF28">
    <property type="entry name" value="BIDIRECTIONAL SUGAR TRANSPORTER SWEET3"/>
    <property type="match status" value="1"/>
</dbReference>
<evidence type="ECO:0000256" key="9">
    <source>
        <dbReference type="SAM" id="Phobius"/>
    </source>
</evidence>
<evidence type="ECO:0008006" key="12">
    <source>
        <dbReference type="Google" id="ProtNLM"/>
    </source>
</evidence>
<dbReference type="GO" id="GO:0051119">
    <property type="term" value="F:sugar transmembrane transporter activity"/>
    <property type="evidence" value="ECO:0007669"/>
    <property type="project" value="InterPro"/>
</dbReference>
<feature type="transmembrane region" description="Helical" evidence="9">
    <location>
        <begin position="39"/>
        <end position="63"/>
    </location>
</feature>
<evidence type="ECO:0000256" key="6">
    <source>
        <dbReference type="ARBA" id="ARBA00022737"/>
    </source>
</evidence>
<feature type="transmembrane region" description="Helical" evidence="9">
    <location>
        <begin position="6"/>
        <end position="27"/>
    </location>
</feature>
<keyword evidence="3" id="KW-0813">Transport</keyword>
<comment type="subcellular location">
    <subcellularLocation>
        <location evidence="1">Endomembrane system</location>
        <topology evidence="1">Multi-pass membrane protein</topology>
    </subcellularLocation>
</comment>
<feature type="transmembrane region" description="Helical" evidence="9">
    <location>
        <begin position="129"/>
        <end position="150"/>
    </location>
</feature>